<dbReference type="STRING" id="7395.A0A1A9V3E7"/>
<dbReference type="PROSITE" id="PS50178">
    <property type="entry name" value="ZF_FYVE"/>
    <property type="match status" value="1"/>
</dbReference>
<dbReference type="SMART" id="SM00064">
    <property type="entry name" value="FYVE"/>
    <property type="match status" value="1"/>
</dbReference>
<dbReference type="Proteomes" id="UP000078200">
    <property type="component" value="Unassembled WGS sequence"/>
</dbReference>
<dbReference type="CDD" id="cd15721">
    <property type="entry name" value="FYVE_RUFY1_like"/>
    <property type="match status" value="1"/>
</dbReference>
<evidence type="ECO:0000256" key="1">
    <source>
        <dbReference type="ARBA" id="ARBA00022723"/>
    </source>
</evidence>
<evidence type="ECO:0000256" key="2">
    <source>
        <dbReference type="ARBA" id="ARBA00022771"/>
    </source>
</evidence>
<dbReference type="EnsemblMetazoa" id="GAUT024426-RA">
    <property type="protein sequence ID" value="GAUT024426-PA"/>
    <property type="gene ID" value="GAUT024426"/>
</dbReference>
<name>A0A1A9V3E7_GLOAU</name>
<dbReference type="GO" id="GO:0008270">
    <property type="term" value="F:zinc ion binding"/>
    <property type="evidence" value="ECO:0007669"/>
    <property type="project" value="UniProtKB-KW"/>
</dbReference>
<dbReference type="GO" id="GO:0005737">
    <property type="term" value="C:cytoplasm"/>
    <property type="evidence" value="ECO:0007669"/>
    <property type="project" value="TreeGrafter"/>
</dbReference>
<keyword evidence="9" id="KW-1185">Reference proteome</keyword>
<evidence type="ECO:0000313" key="9">
    <source>
        <dbReference type="Proteomes" id="UP000078200"/>
    </source>
</evidence>
<evidence type="ECO:0000256" key="4">
    <source>
        <dbReference type="ARBA" id="ARBA00023054"/>
    </source>
</evidence>
<keyword evidence="4 6" id="KW-0175">Coiled coil</keyword>
<dbReference type="InterPro" id="IPR013083">
    <property type="entry name" value="Znf_RING/FYVE/PHD"/>
</dbReference>
<dbReference type="InterPro" id="IPR017455">
    <property type="entry name" value="Znf_FYVE-rel"/>
</dbReference>
<organism evidence="8 9">
    <name type="scientific">Glossina austeni</name>
    <name type="common">Savannah tsetse fly</name>
    <dbReference type="NCBI Taxonomy" id="7395"/>
    <lineage>
        <taxon>Eukaryota</taxon>
        <taxon>Metazoa</taxon>
        <taxon>Ecdysozoa</taxon>
        <taxon>Arthropoda</taxon>
        <taxon>Hexapoda</taxon>
        <taxon>Insecta</taxon>
        <taxon>Pterygota</taxon>
        <taxon>Neoptera</taxon>
        <taxon>Endopterygota</taxon>
        <taxon>Diptera</taxon>
        <taxon>Brachycera</taxon>
        <taxon>Muscomorpha</taxon>
        <taxon>Hippoboscoidea</taxon>
        <taxon>Glossinidae</taxon>
        <taxon>Glossina</taxon>
    </lineage>
</organism>
<dbReference type="AlphaFoldDB" id="A0A1A9V3E7"/>
<evidence type="ECO:0000256" key="5">
    <source>
        <dbReference type="PROSITE-ProRule" id="PRU00091"/>
    </source>
</evidence>
<keyword evidence="2 5" id="KW-0863">Zinc-finger</keyword>
<keyword evidence="3" id="KW-0862">Zinc</keyword>
<dbReference type="InterPro" id="IPR047335">
    <property type="entry name" value="RUFY1-3"/>
</dbReference>
<feature type="domain" description="FYVE-type" evidence="7">
    <location>
        <begin position="197"/>
        <end position="259"/>
    </location>
</feature>
<reference evidence="8" key="1">
    <citation type="submission" date="2020-05" db="UniProtKB">
        <authorList>
            <consortium name="EnsemblMetazoa"/>
        </authorList>
    </citation>
    <scope>IDENTIFICATION</scope>
    <source>
        <strain evidence="8">TTRI</strain>
    </source>
</reference>
<sequence>MLQERIECEASLKHKTELLTKLETQKEDMASTIANLEKTSWNSDKSNLGEILKTTSETLSTQVNASEERANRAEQRAIQAETATMIEREWRVSLQQKEVKLKEQIANLQTYVEDFKSEVQKNGKLKAELDRLHHHWSEAQRTLEELGIQLSESKLKVSELQEKEKRQKQLLQNPTILPLGGNAMNSIVGAAGIWAPDSIATHCTACKKEFNLTRRRHHCRSCGEIFCNSCSDHSLALVNENGQLGKPVRVCLVCFASQK</sequence>
<dbReference type="Pfam" id="PF01363">
    <property type="entry name" value="FYVE"/>
    <property type="match status" value="1"/>
</dbReference>
<feature type="coiled-coil region" evidence="6">
    <location>
        <begin position="19"/>
        <end position="114"/>
    </location>
</feature>
<evidence type="ECO:0000313" key="8">
    <source>
        <dbReference type="EnsemblMetazoa" id="GAUT024426-PA"/>
    </source>
</evidence>
<protein>
    <recommendedName>
        <fullName evidence="7">FYVE-type domain-containing protein</fullName>
    </recommendedName>
</protein>
<dbReference type="SUPFAM" id="SSF57903">
    <property type="entry name" value="FYVE/PHD zinc finger"/>
    <property type="match status" value="1"/>
</dbReference>
<evidence type="ECO:0000259" key="7">
    <source>
        <dbReference type="PROSITE" id="PS50178"/>
    </source>
</evidence>
<evidence type="ECO:0000256" key="6">
    <source>
        <dbReference type="SAM" id="Coils"/>
    </source>
</evidence>
<dbReference type="PANTHER" id="PTHR45956:SF6">
    <property type="entry name" value="RUN DOMAIN-CONTAINING PROTEIN"/>
    <property type="match status" value="1"/>
</dbReference>
<accession>A0A1A9V3E7</accession>
<dbReference type="Gene3D" id="3.30.40.10">
    <property type="entry name" value="Zinc/RING finger domain, C3HC4 (zinc finger)"/>
    <property type="match status" value="1"/>
</dbReference>
<proteinExistence type="predicted"/>
<evidence type="ECO:0000256" key="3">
    <source>
        <dbReference type="ARBA" id="ARBA00022833"/>
    </source>
</evidence>
<dbReference type="InterPro" id="IPR000306">
    <property type="entry name" value="Znf_FYVE"/>
</dbReference>
<dbReference type="InterPro" id="IPR011011">
    <property type="entry name" value="Znf_FYVE_PHD"/>
</dbReference>
<dbReference type="PANTHER" id="PTHR45956">
    <property type="entry name" value="RUN AND FYVE DOMAIN-CONTAINING PROTEIN 2-LIKE PROTEIN"/>
    <property type="match status" value="1"/>
</dbReference>
<keyword evidence="1" id="KW-0479">Metal-binding</keyword>
<dbReference type="VEuPathDB" id="VectorBase:GAUT024426"/>